<accession>A0AAU4K0F0</accession>
<sequence length="189" mass="20711">MVSTTSRQAYLETGLGVLADQGYGGLKLAEVCRRLGVTSGSFYHFFANWGTYTGELITHWHTESTTLLVEGVRAQSDPRARIDALRAIGLSLPYRAEAAIRTWSSLDPEVRAVQQEVDAQRIAALSDAAFDILGDRRGADMFAKWSLYLLIGYEQITLPDDPDALAWLFSRAEQALIGGELRGIDASDG</sequence>
<proteinExistence type="predicted"/>
<evidence type="ECO:0000259" key="3">
    <source>
        <dbReference type="PROSITE" id="PS50977"/>
    </source>
</evidence>
<feature type="domain" description="HTH tetR-type" evidence="3">
    <location>
        <begin position="4"/>
        <end position="64"/>
    </location>
</feature>
<dbReference type="PROSITE" id="PS50977">
    <property type="entry name" value="HTH_TETR_2"/>
    <property type="match status" value="1"/>
</dbReference>
<evidence type="ECO:0000256" key="1">
    <source>
        <dbReference type="ARBA" id="ARBA00023125"/>
    </source>
</evidence>
<evidence type="ECO:0000313" key="4">
    <source>
        <dbReference type="EMBL" id="WUM19458.1"/>
    </source>
</evidence>
<dbReference type="Pfam" id="PF00440">
    <property type="entry name" value="TetR_N"/>
    <property type="match status" value="1"/>
</dbReference>
<dbReference type="Gene3D" id="1.10.357.10">
    <property type="entry name" value="Tetracycline Repressor, domain 2"/>
    <property type="match status" value="1"/>
</dbReference>
<dbReference type="AlphaFoldDB" id="A0AAU4K0F0"/>
<evidence type="ECO:0000313" key="5">
    <source>
        <dbReference type="Proteomes" id="UP001432128"/>
    </source>
</evidence>
<name>A0AAU4K0F0_9NOCA</name>
<gene>
    <name evidence="4" type="ORF">OG579_17375</name>
</gene>
<reference evidence="4 5" key="1">
    <citation type="submission" date="2022-10" db="EMBL/GenBank/DDBJ databases">
        <title>The complete genomes of actinobacterial strains from the NBC collection.</title>
        <authorList>
            <person name="Joergensen T.S."/>
            <person name="Alvarez Arevalo M."/>
            <person name="Sterndorff E.B."/>
            <person name="Faurdal D."/>
            <person name="Vuksanovic O."/>
            <person name="Mourched A.-S."/>
            <person name="Charusanti P."/>
            <person name="Shaw S."/>
            <person name="Blin K."/>
            <person name="Weber T."/>
        </authorList>
    </citation>
    <scope>NUCLEOTIDE SEQUENCE [LARGE SCALE GENOMIC DNA]</scope>
    <source>
        <strain evidence="4 5">NBC_00319</strain>
    </source>
</reference>
<feature type="DNA-binding region" description="H-T-H motif" evidence="2">
    <location>
        <begin position="27"/>
        <end position="46"/>
    </location>
</feature>
<organism evidence="4 5">
    <name type="scientific">Williamsia herbipolensis</name>
    <dbReference type="NCBI Taxonomy" id="1603258"/>
    <lineage>
        <taxon>Bacteria</taxon>
        <taxon>Bacillati</taxon>
        <taxon>Actinomycetota</taxon>
        <taxon>Actinomycetes</taxon>
        <taxon>Mycobacteriales</taxon>
        <taxon>Nocardiaceae</taxon>
        <taxon>Williamsia</taxon>
    </lineage>
</organism>
<dbReference type="InterPro" id="IPR009057">
    <property type="entry name" value="Homeodomain-like_sf"/>
</dbReference>
<dbReference type="EMBL" id="CP108021">
    <property type="protein sequence ID" value="WUM19458.1"/>
    <property type="molecule type" value="Genomic_DNA"/>
</dbReference>
<dbReference type="KEGG" id="whr:OG579_17375"/>
<dbReference type="SUPFAM" id="SSF46689">
    <property type="entry name" value="Homeodomain-like"/>
    <property type="match status" value="1"/>
</dbReference>
<keyword evidence="5" id="KW-1185">Reference proteome</keyword>
<protein>
    <submittedName>
        <fullName evidence="4">TetR/AcrR family transcriptional regulator</fullName>
    </submittedName>
</protein>
<dbReference type="InterPro" id="IPR001647">
    <property type="entry name" value="HTH_TetR"/>
</dbReference>
<dbReference type="GO" id="GO:0003677">
    <property type="term" value="F:DNA binding"/>
    <property type="evidence" value="ECO:0007669"/>
    <property type="project" value="UniProtKB-UniRule"/>
</dbReference>
<keyword evidence="1 2" id="KW-0238">DNA-binding</keyword>
<evidence type="ECO:0000256" key="2">
    <source>
        <dbReference type="PROSITE-ProRule" id="PRU00335"/>
    </source>
</evidence>
<dbReference type="Proteomes" id="UP001432128">
    <property type="component" value="Chromosome"/>
</dbReference>
<dbReference type="RefSeq" id="WP_328856959.1">
    <property type="nucleotide sequence ID" value="NZ_CP108021.1"/>
</dbReference>